<dbReference type="EMBL" id="KI291996">
    <property type="protein sequence ID" value="ESA06154.1"/>
    <property type="molecule type" value="Genomic_DNA"/>
</dbReference>
<sequence>MQYHYEFFIWKPTRKKNSVRIKQNSKSLNTILAKDIAKDQVKEVIEEQCYKKGQIAKTVTPDTVQLQQAR</sequence>
<dbReference type="AlphaFoldDB" id="U9TDC4"/>
<evidence type="ECO:0000313" key="1">
    <source>
        <dbReference type="EMBL" id="ESA06154.1"/>
    </source>
</evidence>
<reference evidence="1" key="1">
    <citation type="submission" date="2013-07" db="EMBL/GenBank/DDBJ databases">
        <title>The genome of an arbuscular mycorrhizal fungus provides insights into the evolution of the oldest plant symbiosis.</title>
        <authorList>
            <consortium name="DOE Joint Genome Institute"/>
            <person name="Tisserant E."/>
            <person name="Malbreil M."/>
            <person name="Kuo A."/>
            <person name="Kohler A."/>
            <person name="Symeonidi A."/>
            <person name="Balestrini R."/>
            <person name="Charron P."/>
            <person name="Duensing N."/>
            <person name="Frei-dit-Frey N."/>
            <person name="Gianinazzi-Pearson V."/>
            <person name="Gilbert B."/>
            <person name="Handa Y."/>
            <person name="Hijri M."/>
            <person name="Kaul R."/>
            <person name="Kawaguchi M."/>
            <person name="Krajinski F."/>
            <person name="Lammers P."/>
            <person name="Lapierre D."/>
            <person name="Masclaux F.G."/>
            <person name="Murat C."/>
            <person name="Morin E."/>
            <person name="Ndikumana S."/>
            <person name="Pagni M."/>
            <person name="Petitpierre D."/>
            <person name="Requena N."/>
            <person name="Rosikiewicz P."/>
            <person name="Riley R."/>
            <person name="Saito K."/>
            <person name="San Clemente H."/>
            <person name="Shapiro H."/>
            <person name="van Tuinen D."/>
            <person name="Becard G."/>
            <person name="Bonfante P."/>
            <person name="Paszkowski U."/>
            <person name="Shachar-Hill Y."/>
            <person name="Young J.P."/>
            <person name="Sanders I.R."/>
            <person name="Henrissat B."/>
            <person name="Rensing S.A."/>
            <person name="Grigoriev I.V."/>
            <person name="Corradi N."/>
            <person name="Roux C."/>
            <person name="Martin F."/>
        </authorList>
    </citation>
    <scope>NUCLEOTIDE SEQUENCE</scope>
    <source>
        <strain evidence="1">DAOM 197198</strain>
    </source>
</reference>
<name>U9TDC4_RHIID</name>
<gene>
    <name evidence="1" type="ORF">GLOINDRAFT_34549</name>
</gene>
<dbReference type="HOGENOM" id="CLU_2759108_0_0_1"/>
<organism evidence="1">
    <name type="scientific">Rhizophagus irregularis (strain DAOM 181602 / DAOM 197198 / MUCL 43194)</name>
    <name type="common">Arbuscular mycorrhizal fungus</name>
    <name type="synonym">Glomus intraradices</name>
    <dbReference type="NCBI Taxonomy" id="747089"/>
    <lineage>
        <taxon>Eukaryota</taxon>
        <taxon>Fungi</taxon>
        <taxon>Fungi incertae sedis</taxon>
        <taxon>Mucoromycota</taxon>
        <taxon>Glomeromycotina</taxon>
        <taxon>Glomeromycetes</taxon>
        <taxon>Glomerales</taxon>
        <taxon>Glomeraceae</taxon>
        <taxon>Rhizophagus</taxon>
    </lineage>
</organism>
<proteinExistence type="predicted"/>
<accession>U9TDC4</accession>
<protein>
    <submittedName>
        <fullName evidence="1">Uncharacterized protein</fullName>
    </submittedName>
</protein>